<keyword evidence="4" id="KW-1185">Reference proteome</keyword>
<evidence type="ECO:0000313" key="4">
    <source>
        <dbReference type="Proteomes" id="UP000746471"/>
    </source>
</evidence>
<comment type="caution">
    <text evidence="3">The sequence shown here is derived from an EMBL/GenBank/DDBJ whole genome shotgun (WGS) entry which is preliminary data.</text>
</comment>
<dbReference type="Pfam" id="PF02661">
    <property type="entry name" value="Fic"/>
    <property type="match status" value="1"/>
</dbReference>
<dbReference type="Gene3D" id="1.10.3290.10">
    <property type="entry name" value="Fido-like domain"/>
    <property type="match status" value="1"/>
</dbReference>
<dbReference type="InterPro" id="IPR036597">
    <property type="entry name" value="Fido-like_dom_sf"/>
</dbReference>
<feature type="domain" description="HTH arsR-type" evidence="1">
    <location>
        <begin position="313"/>
        <end position="404"/>
    </location>
</feature>
<dbReference type="InterPro" id="IPR001845">
    <property type="entry name" value="HTH_ArsR_DNA-bd_dom"/>
</dbReference>
<dbReference type="Gene3D" id="1.10.10.10">
    <property type="entry name" value="Winged helix-like DNA-binding domain superfamily/Winged helix DNA-binding domain"/>
    <property type="match status" value="1"/>
</dbReference>
<dbReference type="EMBL" id="JAHBCL010000001">
    <property type="protein sequence ID" value="MBS7525159.1"/>
    <property type="molecule type" value="Genomic_DNA"/>
</dbReference>
<dbReference type="InterPro" id="IPR011991">
    <property type="entry name" value="ArsR-like_HTH"/>
</dbReference>
<reference evidence="3 4" key="1">
    <citation type="submission" date="2021-05" db="EMBL/GenBank/DDBJ databases">
        <title>Fusibacter ferrireducens sp. nov., an anaerobic, sulfur- and Fe-reducing bacterium isolated from the mangrove sediment.</title>
        <authorList>
            <person name="Qiu D."/>
        </authorList>
    </citation>
    <scope>NUCLEOTIDE SEQUENCE [LARGE SCALE GENOMIC DNA]</scope>
    <source>
        <strain evidence="3 4">DSM 12116</strain>
    </source>
</reference>
<dbReference type="InterPro" id="IPR036388">
    <property type="entry name" value="WH-like_DNA-bd_sf"/>
</dbReference>
<dbReference type="PROSITE" id="PS51459">
    <property type="entry name" value="FIDO"/>
    <property type="match status" value="1"/>
</dbReference>
<accession>A0ABS5PJ74</accession>
<evidence type="ECO:0000259" key="2">
    <source>
        <dbReference type="PROSITE" id="PS51459"/>
    </source>
</evidence>
<dbReference type="InterPro" id="IPR003812">
    <property type="entry name" value="Fido"/>
</dbReference>
<dbReference type="PANTHER" id="PTHR13504">
    <property type="entry name" value="FIDO DOMAIN-CONTAINING PROTEIN DDB_G0283145"/>
    <property type="match status" value="1"/>
</dbReference>
<dbReference type="Proteomes" id="UP000746471">
    <property type="component" value="Unassembled WGS sequence"/>
</dbReference>
<dbReference type="PANTHER" id="PTHR13504:SF40">
    <property type="entry name" value="FIDO DOMAIN-CONTAINING PROTEIN"/>
    <property type="match status" value="1"/>
</dbReference>
<dbReference type="SUPFAM" id="SSF140931">
    <property type="entry name" value="Fic-like"/>
    <property type="match status" value="1"/>
</dbReference>
<name>A0ABS5PJ74_9FIRM</name>
<dbReference type="CDD" id="cd00090">
    <property type="entry name" value="HTH_ARSR"/>
    <property type="match status" value="1"/>
</dbReference>
<evidence type="ECO:0000313" key="3">
    <source>
        <dbReference type="EMBL" id="MBS7525159.1"/>
    </source>
</evidence>
<dbReference type="PROSITE" id="PS50987">
    <property type="entry name" value="HTH_ARSR_2"/>
    <property type="match status" value="1"/>
</dbReference>
<evidence type="ECO:0000259" key="1">
    <source>
        <dbReference type="PROSITE" id="PS50987"/>
    </source>
</evidence>
<organism evidence="3 4">
    <name type="scientific">Fusibacter paucivorans</name>
    <dbReference type="NCBI Taxonomy" id="76009"/>
    <lineage>
        <taxon>Bacteria</taxon>
        <taxon>Bacillati</taxon>
        <taxon>Bacillota</taxon>
        <taxon>Clostridia</taxon>
        <taxon>Eubacteriales</taxon>
        <taxon>Eubacteriales Family XII. Incertae Sedis</taxon>
        <taxon>Fusibacter</taxon>
    </lineage>
</organism>
<gene>
    <name evidence="3" type="ORF">KHM83_00565</name>
</gene>
<dbReference type="InterPro" id="IPR036390">
    <property type="entry name" value="WH_DNA-bd_sf"/>
</dbReference>
<dbReference type="RefSeq" id="WP_213234944.1">
    <property type="nucleotide sequence ID" value="NZ_JAHBCL010000001.1"/>
</dbReference>
<proteinExistence type="predicted"/>
<dbReference type="InterPro" id="IPR040198">
    <property type="entry name" value="Fido_containing"/>
</dbReference>
<protein>
    <submittedName>
        <fullName evidence="3">Fic family protein</fullName>
    </submittedName>
</protein>
<sequence>MKYRLLSSMFYEDTELYKNTYETRYNSESTYRYKFSIGDHKAFVVINNNILKLISKILVLDKDFALKAQHLPSIALKQYTKKCIIDEIKMTNDIEGVISTRKEINEILEDLTGRKKTKRLYGLVKKYELLTEEELALSNCADIRTLYNELVLSEIKADNIDHVPDGTIFRKDPVYVQSKTGKTIHSGINPERKIIETLTDCLLILHDENYSKLISIAVFHYMFGYIHPFYDGNGRISRFISSYLLSRELHPLIAYRLAYTIKNDINSYYKSFKVVNDEKNKGEITSFVEYFFSILAESLEDLNASLLERINKLNFYKNQISIMSQLDNHIDERINKILNILVQNSLFGEHGLGVTEISEITDIGDSKVRTSLKLLETKSLIKQNRIGRKYIYEADLDFINDIRR</sequence>
<feature type="domain" description="Fido" evidence="2">
    <location>
        <begin position="147"/>
        <end position="293"/>
    </location>
</feature>
<dbReference type="SUPFAM" id="SSF46785">
    <property type="entry name" value="Winged helix' DNA-binding domain"/>
    <property type="match status" value="1"/>
</dbReference>